<feature type="non-terminal residue" evidence="8">
    <location>
        <position position="1"/>
    </location>
</feature>
<dbReference type="GO" id="GO:0035613">
    <property type="term" value="F:RNA stem-loop binding"/>
    <property type="evidence" value="ECO:0007669"/>
    <property type="project" value="TreeGrafter"/>
</dbReference>
<dbReference type="InterPro" id="IPR010661">
    <property type="entry name" value="RVT_thumb"/>
</dbReference>
<dbReference type="Proteomes" id="UP000587472">
    <property type="component" value="Unassembled WGS sequence"/>
</dbReference>
<evidence type="ECO:0000313" key="9">
    <source>
        <dbReference type="Proteomes" id="UP000587472"/>
    </source>
</evidence>
<dbReference type="Pfam" id="PF06817">
    <property type="entry name" value="RVT_thumb"/>
    <property type="match status" value="1"/>
</dbReference>
<evidence type="ECO:0000256" key="5">
    <source>
        <dbReference type="ARBA" id="ARBA00022801"/>
    </source>
</evidence>
<feature type="non-terminal residue" evidence="8">
    <location>
        <position position="67"/>
    </location>
</feature>
<evidence type="ECO:0000256" key="2">
    <source>
        <dbReference type="ARBA" id="ARBA00022695"/>
    </source>
</evidence>
<dbReference type="SUPFAM" id="SSF56672">
    <property type="entry name" value="DNA/RNA polymerases"/>
    <property type="match status" value="1"/>
</dbReference>
<protein>
    <submittedName>
        <fullName evidence="8">POK18 protein</fullName>
    </submittedName>
</protein>
<keyword evidence="1" id="KW-0808">Transferase</keyword>
<name>A0A7K9XG40_9GRUI</name>
<keyword evidence="9" id="KW-1185">Reference proteome</keyword>
<proteinExistence type="predicted"/>
<evidence type="ECO:0000313" key="8">
    <source>
        <dbReference type="EMBL" id="NXI96277.1"/>
    </source>
</evidence>
<comment type="caution">
    <text evidence="8">The sequence shown here is derived from an EMBL/GenBank/DDBJ whole genome shotgun (WGS) entry which is preliminary data.</text>
</comment>
<dbReference type="InterPro" id="IPR043128">
    <property type="entry name" value="Rev_trsase/Diguanyl_cyclase"/>
</dbReference>
<keyword evidence="2" id="KW-0548">Nucleotidyltransferase</keyword>
<dbReference type="PANTHER" id="PTHR41694">
    <property type="entry name" value="ENDOGENOUS RETROVIRUS GROUP K MEMBER POL PROTEIN"/>
    <property type="match status" value="1"/>
</dbReference>
<dbReference type="GO" id="GO:0016787">
    <property type="term" value="F:hydrolase activity"/>
    <property type="evidence" value="ECO:0007669"/>
    <property type="project" value="UniProtKB-KW"/>
</dbReference>
<evidence type="ECO:0000256" key="3">
    <source>
        <dbReference type="ARBA" id="ARBA00022722"/>
    </source>
</evidence>
<dbReference type="EMBL" id="VWZZ01004400">
    <property type="protein sequence ID" value="NXI96277.1"/>
    <property type="molecule type" value="Genomic_DNA"/>
</dbReference>
<sequence>WNYLGMTITETRIHPQKLQIRANIDTVNSVQKLVGDIQWIRNFCGITNEDMSPLFEMLKGAVKPTEK</sequence>
<gene>
    <name evidence="8" type="primary">Ervk18_2</name>
    <name evidence="8" type="ORF">PSOCRE_R15198</name>
</gene>
<organism evidence="8 9">
    <name type="scientific">Psophia crepitans</name>
    <name type="common">common trumpeter</name>
    <dbReference type="NCBI Taxonomy" id="54359"/>
    <lineage>
        <taxon>Eukaryota</taxon>
        <taxon>Metazoa</taxon>
        <taxon>Chordata</taxon>
        <taxon>Craniata</taxon>
        <taxon>Vertebrata</taxon>
        <taxon>Euteleostomi</taxon>
        <taxon>Archelosauria</taxon>
        <taxon>Archosauria</taxon>
        <taxon>Dinosauria</taxon>
        <taxon>Saurischia</taxon>
        <taxon>Theropoda</taxon>
        <taxon>Coelurosauria</taxon>
        <taxon>Aves</taxon>
        <taxon>Neognathae</taxon>
        <taxon>Neoaves</taxon>
        <taxon>Gruiformes</taxon>
        <taxon>Psophiidae</taxon>
        <taxon>Psophia</taxon>
    </lineage>
</organism>
<keyword evidence="5" id="KW-0378">Hydrolase</keyword>
<dbReference type="GO" id="GO:0004519">
    <property type="term" value="F:endonuclease activity"/>
    <property type="evidence" value="ECO:0007669"/>
    <property type="project" value="UniProtKB-KW"/>
</dbReference>
<keyword evidence="6" id="KW-0695">RNA-directed DNA polymerase</keyword>
<feature type="domain" description="Reverse transcriptase thumb" evidence="7">
    <location>
        <begin position="15"/>
        <end position="67"/>
    </location>
</feature>
<evidence type="ECO:0000259" key="7">
    <source>
        <dbReference type="Pfam" id="PF06817"/>
    </source>
</evidence>
<keyword evidence="4" id="KW-0255">Endonuclease</keyword>
<keyword evidence="3" id="KW-0540">Nuclease</keyword>
<evidence type="ECO:0000256" key="1">
    <source>
        <dbReference type="ARBA" id="ARBA00022679"/>
    </source>
</evidence>
<accession>A0A7K9XG40</accession>
<dbReference type="GO" id="GO:0003964">
    <property type="term" value="F:RNA-directed DNA polymerase activity"/>
    <property type="evidence" value="ECO:0007669"/>
    <property type="project" value="UniProtKB-KW"/>
</dbReference>
<dbReference type="AlphaFoldDB" id="A0A7K9XG40"/>
<dbReference type="PANTHER" id="PTHR41694:SF3">
    <property type="entry name" value="RNA-DIRECTED DNA POLYMERASE-RELATED"/>
    <property type="match status" value="1"/>
</dbReference>
<reference evidence="8 9" key="1">
    <citation type="submission" date="2019-09" db="EMBL/GenBank/DDBJ databases">
        <title>Bird 10,000 Genomes (B10K) Project - Family phase.</title>
        <authorList>
            <person name="Zhang G."/>
        </authorList>
    </citation>
    <scope>NUCLEOTIDE SEQUENCE [LARGE SCALE GENOMIC DNA]</scope>
    <source>
        <strain evidence="8">B10K-DU-001-60</strain>
        <tissue evidence="8">Muscle</tissue>
    </source>
</reference>
<dbReference type="InterPro" id="IPR043502">
    <property type="entry name" value="DNA/RNA_pol_sf"/>
</dbReference>
<evidence type="ECO:0000256" key="4">
    <source>
        <dbReference type="ARBA" id="ARBA00022759"/>
    </source>
</evidence>
<dbReference type="Gene3D" id="3.30.70.270">
    <property type="match status" value="1"/>
</dbReference>
<evidence type="ECO:0000256" key="6">
    <source>
        <dbReference type="ARBA" id="ARBA00022918"/>
    </source>
</evidence>